<protein>
    <submittedName>
        <fullName evidence="6">Ethanolamine utilization protein EutM</fullName>
    </submittedName>
</protein>
<sequence>MEERNEELPLNTEQVQEPIKGKTRAKAQPKIKIEEQSIGGIQMSQEALGMIETKGLIGAIEAADAMVKAANVTLVGKEFVGGGLVTVMVRGDVGAVKAATEAGADAAGRVGHLISVHVIPRPNSEVDGILPKAK</sequence>
<dbReference type="Gene3D" id="3.30.70.1710">
    <property type="match status" value="1"/>
</dbReference>
<comment type="similarity">
    <text evidence="1">Belongs to the bacterial microcompartments protein family. CsoS1 subfamily.</text>
</comment>
<comment type="caution">
    <text evidence="6">The sequence shown here is derived from an EMBL/GenBank/DDBJ whole genome shotgun (WGS) entry which is preliminary data.</text>
</comment>
<dbReference type="InterPro" id="IPR050575">
    <property type="entry name" value="BMC_shell"/>
</dbReference>
<gene>
    <name evidence="6" type="ORF">JOC95_000627</name>
</gene>
<proteinExistence type="inferred from homology"/>
<dbReference type="PROSITE" id="PS01139">
    <property type="entry name" value="BMC_1"/>
    <property type="match status" value="1"/>
</dbReference>
<dbReference type="SMART" id="SM00877">
    <property type="entry name" value="BMC"/>
    <property type="match status" value="1"/>
</dbReference>
<dbReference type="InterPro" id="IPR044872">
    <property type="entry name" value="CcmK/CsoS1_BMC"/>
</dbReference>
<name>A0ABS2NX14_9BACI</name>
<dbReference type="PROSITE" id="PS51930">
    <property type="entry name" value="BMC_2"/>
    <property type="match status" value="1"/>
</dbReference>
<evidence type="ECO:0000313" key="6">
    <source>
        <dbReference type="EMBL" id="MBM7618785.1"/>
    </source>
</evidence>
<feature type="region of interest" description="Disordered" evidence="4">
    <location>
        <begin position="1"/>
        <end position="28"/>
    </location>
</feature>
<reference evidence="6 7" key="1">
    <citation type="submission" date="2021-01" db="EMBL/GenBank/DDBJ databases">
        <title>Genomic Encyclopedia of Type Strains, Phase IV (KMG-IV): sequencing the most valuable type-strain genomes for metagenomic binning, comparative biology and taxonomic classification.</title>
        <authorList>
            <person name="Goeker M."/>
        </authorList>
    </citation>
    <scope>NUCLEOTIDE SEQUENCE [LARGE SCALE GENOMIC DNA]</scope>
    <source>
        <strain evidence="6 7">DSM 25879</strain>
    </source>
</reference>
<evidence type="ECO:0000256" key="1">
    <source>
        <dbReference type="ARBA" id="ARBA00023780"/>
    </source>
</evidence>
<dbReference type="PANTHER" id="PTHR33941:SF11">
    <property type="entry name" value="BACTERIAL MICROCOMPARTMENT SHELL PROTEIN PDUJ"/>
    <property type="match status" value="1"/>
</dbReference>
<comment type="subcellular location">
    <subcellularLocation>
        <location evidence="2">Bacterial microcompartment</location>
    </subcellularLocation>
</comment>
<dbReference type="PANTHER" id="PTHR33941">
    <property type="entry name" value="PROPANEDIOL UTILIZATION PROTEIN PDUA"/>
    <property type="match status" value="1"/>
</dbReference>
<keyword evidence="3" id="KW-1283">Bacterial microcompartment</keyword>
<dbReference type="InterPro" id="IPR037233">
    <property type="entry name" value="CcmK-like_sf"/>
</dbReference>
<dbReference type="InterPro" id="IPR000249">
    <property type="entry name" value="BMC_dom"/>
</dbReference>
<dbReference type="SUPFAM" id="SSF143414">
    <property type="entry name" value="CcmK-like"/>
    <property type="match status" value="1"/>
</dbReference>
<evidence type="ECO:0000259" key="5">
    <source>
        <dbReference type="PROSITE" id="PS51930"/>
    </source>
</evidence>
<dbReference type="Pfam" id="PF00936">
    <property type="entry name" value="BMC"/>
    <property type="match status" value="1"/>
</dbReference>
<evidence type="ECO:0000256" key="3">
    <source>
        <dbReference type="ARBA" id="ARBA00024446"/>
    </source>
</evidence>
<feature type="domain" description="BMC" evidence="5">
    <location>
        <begin position="47"/>
        <end position="131"/>
    </location>
</feature>
<evidence type="ECO:0000256" key="2">
    <source>
        <dbReference type="ARBA" id="ARBA00024322"/>
    </source>
</evidence>
<organism evidence="6 7">
    <name type="scientific">Sutcliffiella tianshenii</name>
    <dbReference type="NCBI Taxonomy" id="1463404"/>
    <lineage>
        <taxon>Bacteria</taxon>
        <taxon>Bacillati</taxon>
        <taxon>Bacillota</taxon>
        <taxon>Bacilli</taxon>
        <taxon>Bacillales</taxon>
        <taxon>Bacillaceae</taxon>
        <taxon>Sutcliffiella</taxon>
    </lineage>
</organism>
<dbReference type="Proteomes" id="UP000737402">
    <property type="component" value="Unassembled WGS sequence"/>
</dbReference>
<dbReference type="EMBL" id="JAFBED010000001">
    <property type="protein sequence ID" value="MBM7618785.1"/>
    <property type="molecule type" value="Genomic_DNA"/>
</dbReference>
<accession>A0ABS2NX14</accession>
<evidence type="ECO:0000313" key="7">
    <source>
        <dbReference type="Proteomes" id="UP000737402"/>
    </source>
</evidence>
<dbReference type="CDD" id="cd07045">
    <property type="entry name" value="BMC_CcmK_like"/>
    <property type="match status" value="1"/>
</dbReference>
<keyword evidence="7" id="KW-1185">Reference proteome</keyword>
<dbReference type="InterPro" id="IPR020808">
    <property type="entry name" value="Bact_microcomp_CS"/>
</dbReference>
<evidence type="ECO:0000256" key="4">
    <source>
        <dbReference type="SAM" id="MobiDB-lite"/>
    </source>
</evidence>